<dbReference type="Pfam" id="PF09685">
    <property type="entry name" value="MamF_MmsF"/>
    <property type="match status" value="1"/>
</dbReference>
<dbReference type="Proteomes" id="UP000095768">
    <property type="component" value="Unassembled WGS sequence"/>
</dbReference>
<feature type="transmembrane region" description="Helical" evidence="5">
    <location>
        <begin position="81"/>
        <end position="102"/>
    </location>
</feature>
<dbReference type="OrthoDB" id="2328241at2"/>
<keyword evidence="2 5" id="KW-0812">Transmembrane</keyword>
<dbReference type="RefSeq" id="WP_069995730.1">
    <property type="nucleotide sequence ID" value="NZ_FMPG01000010.1"/>
</dbReference>
<evidence type="ECO:0000313" key="6">
    <source>
        <dbReference type="EMBL" id="SCT01846.1"/>
    </source>
</evidence>
<dbReference type="Proteomes" id="UP000095412">
    <property type="component" value="Unassembled WGS sequence"/>
</dbReference>
<organism evidence="7 9">
    <name type="scientific">Staphylococcus caeli</name>
    <dbReference type="NCBI Taxonomy" id="2201815"/>
    <lineage>
        <taxon>Bacteria</taxon>
        <taxon>Bacillati</taxon>
        <taxon>Bacillota</taxon>
        <taxon>Bacilli</taxon>
        <taxon>Bacillales</taxon>
        <taxon>Staphylococcaceae</taxon>
        <taxon>Staphylococcus</taxon>
    </lineage>
</organism>
<evidence type="ECO:0008006" key="10">
    <source>
        <dbReference type="Google" id="ProtNLM"/>
    </source>
</evidence>
<reference evidence="7 9" key="2">
    <citation type="submission" date="2016-09" db="EMBL/GenBank/DDBJ databases">
        <authorList>
            <consortium name="Pathogen Informatics"/>
        </authorList>
    </citation>
    <scope>NUCLEOTIDE SEQUENCE [LARGE SCALE GENOMIC DNA]</scope>
    <source>
        <strain evidence="7 9">82B</strain>
    </source>
</reference>
<evidence type="ECO:0000256" key="3">
    <source>
        <dbReference type="ARBA" id="ARBA00022989"/>
    </source>
</evidence>
<evidence type="ECO:0000256" key="5">
    <source>
        <dbReference type="SAM" id="Phobius"/>
    </source>
</evidence>
<dbReference type="EMBL" id="FMPG01000010">
    <property type="protein sequence ID" value="SCT23876.1"/>
    <property type="molecule type" value="Genomic_DNA"/>
</dbReference>
<sequence>MNNQTFQQNTQSERVLAAICYLSIFFAPLIVPIVVWIFASKQTSNHAAKSLVYHIITYLGPIFLIISAAMSGVLLNHTSTTLTVISITIAIILLILTIWYTIKNVYRGIMVLISEDAFFRP</sequence>
<evidence type="ECO:0000256" key="2">
    <source>
        <dbReference type="ARBA" id="ARBA00022692"/>
    </source>
</evidence>
<evidence type="ECO:0000313" key="8">
    <source>
        <dbReference type="Proteomes" id="UP000095412"/>
    </source>
</evidence>
<dbReference type="InterPro" id="IPR019109">
    <property type="entry name" value="MamF_MmsF"/>
</dbReference>
<evidence type="ECO:0000256" key="1">
    <source>
        <dbReference type="ARBA" id="ARBA00004141"/>
    </source>
</evidence>
<keyword evidence="4 5" id="KW-0472">Membrane</keyword>
<proteinExistence type="predicted"/>
<name>A0A1D4MTT8_9STAP</name>
<dbReference type="EMBL" id="FMPI01000010">
    <property type="protein sequence ID" value="SCT01846.1"/>
    <property type="molecule type" value="Genomic_DNA"/>
</dbReference>
<reference evidence="6 8" key="1">
    <citation type="submission" date="2016-09" db="EMBL/GenBank/DDBJ databases">
        <authorList>
            <consortium name="Pathogen Informatics"/>
            <person name="Sun Q."/>
            <person name="Inoue M."/>
        </authorList>
    </citation>
    <scope>NUCLEOTIDE SEQUENCE [LARGE SCALE GENOMIC DNA]</scope>
    <source>
        <strain evidence="6 8">82C</strain>
    </source>
</reference>
<feature type="transmembrane region" description="Helical" evidence="5">
    <location>
        <begin position="51"/>
        <end position="75"/>
    </location>
</feature>
<gene>
    <name evidence="7" type="ORF">SAMEA2297795_02060</name>
    <name evidence="6" type="ORF">SAMEA2297796_01581</name>
</gene>
<evidence type="ECO:0000313" key="9">
    <source>
        <dbReference type="Proteomes" id="UP000095768"/>
    </source>
</evidence>
<evidence type="ECO:0000256" key="4">
    <source>
        <dbReference type="ARBA" id="ARBA00023136"/>
    </source>
</evidence>
<feature type="transmembrane region" description="Helical" evidence="5">
    <location>
        <begin position="15"/>
        <end position="39"/>
    </location>
</feature>
<accession>A0A1D4MTT8</accession>
<keyword evidence="3 5" id="KW-1133">Transmembrane helix</keyword>
<comment type="subcellular location">
    <subcellularLocation>
        <location evidence="1">Membrane</location>
        <topology evidence="1">Multi-pass membrane protein</topology>
    </subcellularLocation>
</comment>
<protein>
    <recommendedName>
        <fullName evidence="10">DUF4870 domain-containing protein</fullName>
    </recommendedName>
</protein>
<evidence type="ECO:0000313" key="7">
    <source>
        <dbReference type="EMBL" id="SCT23876.1"/>
    </source>
</evidence>
<dbReference type="AlphaFoldDB" id="A0A1D4MTT8"/>
<keyword evidence="8" id="KW-1185">Reference proteome</keyword>